<gene>
    <name evidence="2" type="ORF">ACFPA8_05280</name>
</gene>
<organism evidence="2 3">
    <name type="scientific">Streptomyces ovatisporus</name>
    <dbReference type="NCBI Taxonomy" id="1128682"/>
    <lineage>
        <taxon>Bacteria</taxon>
        <taxon>Bacillati</taxon>
        <taxon>Actinomycetota</taxon>
        <taxon>Actinomycetes</taxon>
        <taxon>Kitasatosporales</taxon>
        <taxon>Streptomycetaceae</taxon>
        <taxon>Streptomyces</taxon>
    </lineage>
</organism>
<evidence type="ECO:0008006" key="4">
    <source>
        <dbReference type="Google" id="ProtNLM"/>
    </source>
</evidence>
<protein>
    <recommendedName>
        <fullName evidence="4">Peptidoglycan binding domain-containing protein</fullName>
    </recommendedName>
</protein>
<dbReference type="EMBL" id="JBHSFH010000004">
    <property type="protein sequence ID" value="MFC4493545.1"/>
    <property type="molecule type" value="Genomic_DNA"/>
</dbReference>
<accession>A0ABV9A3S5</accession>
<evidence type="ECO:0000313" key="2">
    <source>
        <dbReference type="EMBL" id="MFC4493545.1"/>
    </source>
</evidence>
<evidence type="ECO:0000313" key="3">
    <source>
        <dbReference type="Proteomes" id="UP001595997"/>
    </source>
</evidence>
<evidence type="ECO:0000256" key="1">
    <source>
        <dbReference type="SAM" id="MobiDB-lite"/>
    </source>
</evidence>
<proteinExistence type="predicted"/>
<feature type="compositionally biased region" description="Gly residues" evidence="1">
    <location>
        <begin position="153"/>
        <end position="181"/>
    </location>
</feature>
<feature type="compositionally biased region" description="Low complexity" evidence="1">
    <location>
        <begin position="267"/>
        <end position="279"/>
    </location>
</feature>
<comment type="caution">
    <text evidence="2">The sequence shown here is derived from an EMBL/GenBank/DDBJ whole genome shotgun (WGS) entry which is preliminary data.</text>
</comment>
<sequence length="695" mass="69175">MSRETDRSSSGPEGQGRGGPYPRGAEPYGSGAAGNSADPGEAAGADPNAGAKGRSGDRKTETTLTTRIRIKIPGSRPIPPVVVRKTVNDADTDGTPGDGAPRPLSPEEAPSSPLPGPRGAGGAPAPGGPGGAPGSGEFTQETSDWFAPRKGKAGSGSSGSSGGAGGAGAPGNSGGPGGVQAGAGTSPGAAEPLYGTHDPYGGGNPYGVSELYGPNAADPYDTGSHRLPGGGTPAHGTPSIGGPEGFSGPPPSAPRPLGPEGPPPAPMADGTAGPTTGPAHGDMPLPPRPGGPVESPAGSTLGLGAGPAPFAPGGAGEHLLPPALRGPETPDDPAEPVASETLTGRVPHAPAEGSSPPAAPQFPGAADDSPDSDDETSSGGRSKLVLAGVGIFGLVGIAYGAGLLLDHADVPNGTTVLGVDIGGTSRHEAVNKLDAAFGDRTTQPFRIEANGRRAELKPSVAGLTLDTEATVRAAAGRDYNPVTVIGSLFGAERDAQPALKVDKEKMDSALATVSKQTGDGGAPKDGAVKFIKGKAVAIPGKPHKGIDPDKASIALEEAYRDRAATGDNSPVRLPVSLQQPQIGKTELDRAIKEFGKPAMSGLVTVKAGDASIQFSPEKSLPKFLSMKPVNGTLVDTYDLPVLQDLYGTTFDGVKITRGDGSKSPVTPQDVAGALRLALKETDPAKRVQEIPLNPQ</sequence>
<dbReference type="RefSeq" id="WP_386443027.1">
    <property type="nucleotide sequence ID" value="NZ_JBHSFH010000004.1"/>
</dbReference>
<keyword evidence="3" id="KW-1185">Reference proteome</keyword>
<feature type="region of interest" description="Disordered" evidence="1">
    <location>
        <begin position="1"/>
        <end position="380"/>
    </location>
</feature>
<feature type="compositionally biased region" description="Low complexity" evidence="1">
    <location>
        <begin position="93"/>
        <end position="111"/>
    </location>
</feature>
<feature type="compositionally biased region" description="Low complexity" evidence="1">
    <location>
        <begin position="347"/>
        <end position="356"/>
    </location>
</feature>
<name>A0ABV9A3S5_9ACTN</name>
<feature type="compositionally biased region" description="Pro residues" evidence="1">
    <location>
        <begin position="248"/>
        <end position="266"/>
    </location>
</feature>
<feature type="compositionally biased region" description="Gly residues" evidence="1">
    <location>
        <begin position="118"/>
        <end position="134"/>
    </location>
</feature>
<dbReference type="Proteomes" id="UP001595997">
    <property type="component" value="Unassembled WGS sequence"/>
</dbReference>
<reference evidence="3" key="1">
    <citation type="journal article" date="2019" name="Int. J. Syst. Evol. Microbiol.">
        <title>The Global Catalogue of Microorganisms (GCM) 10K type strain sequencing project: providing services to taxonomists for standard genome sequencing and annotation.</title>
        <authorList>
            <consortium name="The Broad Institute Genomics Platform"/>
            <consortium name="The Broad Institute Genome Sequencing Center for Infectious Disease"/>
            <person name="Wu L."/>
            <person name="Ma J."/>
        </authorList>
    </citation>
    <scope>NUCLEOTIDE SEQUENCE [LARGE SCALE GENOMIC DNA]</scope>
    <source>
        <strain evidence="3">CGMCC 4.7357</strain>
    </source>
</reference>